<keyword evidence="1 3" id="KW-0853">WD repeat</keyword>
<evidence type="ECO:0000256" key="3">
    <source>
        <dbReference type="PROSITE-ProRule" id="PRU00221"/>
    </source>
</evidence>
<dbReference type="SUPFAM" id="SSF50978">
    <property type="entry name" value="WD40 repeat-like"/>
    <property type="match status" value="1"/>
</dbReference>
<dbReference type="InterPro" id="IPR001680">
    <property type="entry name" value="WD40_rpt"/>
</dbReference>
<evidence type="ECO:0000313" key="5">
    <source>
        <dbReference type="Proteomes" id="UP000054549"/>
    </source>
</evidence>
<dbReference type="SMART" id="SM00320">
    <property type="entry name" value="WD40"/>
    <property type="match status" value="3"/>
</dbReference>
<dbReference type="AlphaFoldDB" id="A0A0C2SS77"/>
<dbReference type="PANTHER" id="PTHR19848">
    <property type="entry name" value="WD40 REPEAT PROTEIN"/>
    <property type="match status" value="1"/>
</dbReference>
<dbReference type="Gene3D" id="2.130.10.10">
    <property type="entry name" value="YVTN repeat-like/Quinoprotein amine dehydrogenase"/>
    <property type="match status" value="2"/>
</dbReference>
<keyword evidence="5" id="KW-1185">Reference proteome</keyword>
<dbReference type="InterPro" id="IPR036322">
    <property type="entry name" value="WD40_repeat_dom_sf"/>
</dbReference>
<dbReference type="HOGENOM" id="CLU_857828_0_0_1"/>
<dbReference type="STRING" id="946122.A0A0C2SS77"/>
<organism evidence="4 5">
    <name type="scientific">Amanita muscaria (strain Koide BX008)</name>
    <dbReference type="NCBI Taxonomy" id="946122"/>
    <lineage>
        <taxon>Eukaryota</taxon>
        <taxon>Fungi</taxon>
        <taxon>Dikarya</taxon>
        <taxon>Basidiomycota</taxon>
        <taxon>Agaricomycotina</taxon>
        <taxon>Agaricomycetes</taxon>
        <taxon>Agaricomycetidae</taxon>
        <taxon>Agaricales</taxon>
        <taxon>Pluteineae</taxon>
        <taxon>Amanitaceae</taxon>
        <taxon>Amanita</taxon>
    </lineage>
</organism>
<keyword evidence="2" id="KW-0677">Repeat</keyword>
<dbReference type="PROSITE" id="PS50294">
    <property type="entry name" value="WD_REPEATS_REGION"/>
    <property type="match status" value="1"/>
</dbReference>
<gene>
    <name evidence="4" type="ORF">M378DRAFT_16676</name>
</gene>
<dbReference type="PANTHER" id="PTHR19848:SF8">
    <property type="entry name" value="F-BOX AND WD REPEAT DOMAIN CONTAINING 7"/>
    <property type="match status" value="1"/>
</dbReference>
<dbReference type="InterPro" id="IPR015943">
    <property type="entry name" value="WD40/YVTN_repeat-like_dom_sf"/>
</dbReference>
<reference evidence="4 5" key="1">
    <citation type="submission" date="2014-04" db="EMBL/GenBank/DDBJ databases">
        <title>Evolutionary Origins and Diversification of the Mycorrhizal Mutualists.</title>
        <authorList>
            <consortium name="DOE Joint Genome Institute"/>
            <consortium name="Mycorrhizal Genomics Consortium"/>
            <person name="Kohler A."/>
            <person name="Kuo A."/>
            <person name="Nagy L.G."/>
            <person name="Floudas D."/>
            <person name="Copeland A."/>
            <person name="Barry K.W."/>
            <person name="Cichocki N."/>
            <person name="Veneault-Fourrey C."/>
            <person name="LaButti K."/>
            <person name="Lindquist E.A."/>
            <person name="Lipzen A."/>
            <person name="Lundell T."/>
            <person name="Morin E."/>
            <person name="Murat C."/>
            <person name="Riley R."/>
            <person name="Ohm R."/>
            <person name="Sun H."/>
            <person name="Tunlid A."/>
            <person name="Henrissat B."/>
            <person name="Grigoriev I.V."/>
            <person name="Hibbett D.S."/>
            <person name="Martin F."/>
        </authorList>
    </citation>
    <scope>NUCLEOTIDE SEQUENCE [LARGE SCALE GENOMIC DNA]</scope>
    <source>
        <strain evidence="4 5">Koide BX008</strain>
    </source>
</reference>
<dbReference type="Proteomes" id="UP000054549">
    <property type="component" value="Unassembled WGS sequence"/>
</dbReference>
<evidence type="ECO:0000256" key="2">
    <source>
        <dbReference type="ARBA" id="ARBA00022737"/>
    </source>
</evidence>
<protein>
    <submittedName>
        <fullName evidence="4">Uncharacterized protein</fullName>
    </submittedName>
</protein>
<dbReference type="PROSITE" id="PS50082">
    <property type="entry name" value="WD_REPEATS_2"/>
    <property type="match status" value="1"/>
</dbReference>
<accession>A0A0C2SS77</accession>
<dbReference type="EMBL" id="KN818394">
    <property type="protein sequence ID" value="KIL56869.1"/>
    <property type="molecule type" value="Genomic_DNA"/>
</dbReference>
<sequence length="324" mass="35851">MADGFPKRRISAHRHHQQPIKALMFSPNGRQFASSSGDDGTINLWDGEDGARRANIQYSPGCHLCEVDVSNSMLAAAGDGGITLWDCKTLNPIQTFDGFFTNLFFSADGTLLAAATNSIITVFNVKTHTAIASFETDSEGPDKMAFLPDNSQLVVWLIEVDSDENIFYVVTSFSLLSEEQIRGPSFEALMQLPDMPLWHGVPVWVNQERDQYYLEALFSQHDDPVPVLWIPRELHARQLVQRRCMIAILCAGGRIVFLRLPTTATGTVARAGYDGNLSYGRPFQQIVVAALPYGQNMHVPTVLVRNEVQEDEGLVEDEAGGFTS</sequence>
<name>A0A0C2SS77_AMAMK</name>
<proteinExistence type="predicted"/>
<evidence type="ECO:0000256" key="1">
    <source>
        <dbReference type="ARBA" id="ARBA00022574"/>
    </source>
</evidence>
<dbReference type="OrthoDB" id="5600002at2759"/>
<feature type="repeat" description="WD" evidence="3">
    <location>
        <begin position="13"/>
        <end position="55"/>
    </location>
</feature>
<dbReference type="Pfam" id="PF00400">
    <property type="entry name" value="WD40"/>
    <property type="match status" value="1"/>
</dbReference>
<evidence type="ECO:0000313" key="4">
    <source>
        <dbReference type="EMBL" id="KIL56869.1"/>
    </source>
</evidence>
<dbReference type="InParanoid" id="A0A0C2SS77"/>